<keyword evidence="6" id="KW-0282">Flagellum</keyword>
<reference evidence="6 7" key="1">
    <citation type="submission" date="2020-10" db="EMBL/GenBank/DDBJ databases">
        <title>Connecting structure to function with the recovery of over 1000 high-quality activated sludge metagenome-assembled genomes encoding full-length rRNA genes using long-read sequencing.</title>
        <authorList>
            <person name="Singleton C.M."/>
            <person name="Petriglieri F."/>
            <person name="Kristensen J.M."/>
            <person name="Kirkegaard R.H."/>
            <person name="Michaelsen T.Y."/>
            <person name="Andersen M.H."/>
            <person name="Karst S.M."/>
            <person name="Dueholm M.S."/>
            <person name="Nielsen P.H."/>
            <person name="Albertsen M."/>
        </authorList>
    </citation>
    <scope>NUCLEOTIDE SEQUENCE [LARGE SCALE GENOMIC DNA]</scope>
    <source>
        <strain evidence="6">EsbW_18-Q3-R4-48_BATAC.463</strain>
    </source>
</reference>
<keyword evidence="6" id="KW-0969">Cilium</keyword>
<feature type="region of interest" description="Disordered" evidence="4">
    <location>
        <begin position="376"/>
        <end position="398"/>
    </location>
</feature>
<accession>A0A935MY07</accession>
<dbReference type="PRINTS" id="PR01007">
    <property type="entry name" value="FLGHOOKFLIK"/>
</dbReference>
<dbReference type="InterPro" id="IPR052563">
    <property type="entry name" value="FliK"/>
</dbReference>
<comment type="caution">
    <text evidence="6">The sequence shown here is derived from an EMBL/GenBank/DDBJ whole genome shotgun (WGS) entry which is preliminary data.</text>
</comment>
<dbReference type="Pfam" id="PF02120">
    <property type="entry name" value="Flg_hook"/>
    <property type="match status" value="1"/>
</dbReference>
<evidence type="ECO:0000256" key="2">
    <source>
        <dbReference type="ARBA" id="ARBA00009149"/>
    </source>
</evidence>
<dbReference type="GO" id="GO:0044780">
    <property type="term" value="P:bacterial-type flagellum assembly"/>
    <property type="evidence" value="ECO:0007669"/>
    <property type="project" value="InterPro"/>
</dbReference>
<evidence type="ECO:0000256" key="3">
    <source>
        <dbReference type="ARBA" id="ARBA00022795"/>
    </source>
</evidence>
<dbReference type="GO" id="GO:0009424">
    <property type="term" value="C:bacterial-type flagellum hook"/>
    <property type="evidence" value="ECO:0007669"/>
    <property type="project" value="InterPro"/>
</dbReference>
<dbReference type="Gene3D" id="3.30.750.140">
    <property type="match status" value="1"/>
</dbReference>
<evidence type="ECO:0000259" key="5">
    <source>
        <dbReference type="Pfam" id="PF02120"/>
    </source>
</evidence>
<sequence length="412" mass="43196">MGITVISAPAASTASTNALNVTAAPVSDGIAIDFASLLTGQIAGLPQATNSFSNARSVQESTTKEDKDSHLIRDLLSAQDPAQAAQNAIPNIVPTLENRPEIDVDSNSLISSNQQPNVPLSILGNDAKNTGPFNKPTNTESNRVLADVAPPNSNLPSKIDASLAASPRILTTIAQTPSEVTAILAGETSTNKTVPSTFATVLAAHTAQPQQTQDTTPSTLDTLMAAHTAQPQQTQDTTPSTLDTLMAGHTAQVQAQQTQHTIPSSNINVATPLQENRWAQDFSERIVWAAKNDQQVAQINISPAQLGPVQITLNMNGDQASIAFASPHAEVRKAIEDAMPNLKEMLSTAGISLGQSNVGAQLQQQQRDTNPLFANGNRSTGETAILPPDSHTGSISTGLPIQRGRGLVDLFA</sequence>
<evidence type="ECO:0000256" key="4">
    <source>
        <dbReference type="SAM" id="MobiDB-lite"/>
    </source>
</evidence>
<dbReference type="PANTHER" id="PTHR37533">
    <property type="entry name" value="FLAGELLAR HOOK-LENGTH CONTROL PROTEIN"/>
    <property type="match status" value="1"/>
</dbReference>
<keyword evidence="6" id="KW-0966">Cell projection</keyword>
<dbReference type="InterPro" id="IPR021136">
    <property type="entry name" value="Flagellar_hook_control-like_C"/>
</dbReference>
<protein>
    <submittedName>
        <fullName evidence="6">Flagellar hook-length control protein FliK</fullName>
    </submittedName>
</protein>
<evidence type="ECO:0000256" key="1">
    <source>
        <dbReference type="ARBA" id="ARBA00003944"/>
    </source>
</evidence>
<organism evidence="6 7">
    <name type="scientific">Candidatus Dechloromonas phosphorivorans</name>
    <dbReference type="NCBI Taxonomy" id="2899244"/>
    <lineage>
        <taxon>Bacteria</taxon>
        <taxon>Pseudomonadati</taxon>
        <taxon>Pseudomonadota</taxon>
        <taxon>Betaproteobacteria</taxon>
        <taxon>Rhodocyclales</taxon>
        <taxon>Azonexaceae</taxon>
        <taxon>Dechloromonas</taxon>
    </lineage>
</organism>
<comment type="function">
    <text evidence="1">Controls the length of the flagellar hook.</text>
</comment>
<evidence type="ECO:0000313" key="7">
    <source>
        <dbReference type="Proteomes" id="UP000739411"/>
    </source>
</evidence>
<dbReference type="PANTHER" id="PTHR37533:SF2">
    <property type="entry name" value="FLAGELLAR HOOK-LENGTH CONTROL PROTEIN"/>
    <property type="match status" value="1"/>
</dbReference>
<feature type="domain" description="Flagellar hook-length control protein-like C-terminal" evidence="5">
    <location>
        <begin position="284"/>
        <end position="366"/>
    </location>
</feature>
<keyword evidence="3" id="KW-1005">Bacterial flagellum biogenesis</keyword>
<dbReference type="Proteomes" id="UP000739411">
    <property type="component" value="Unassembled WGS sequence"/>
</dbReference>
<evidence type="ECO:0000313" key="6">
    <source>
        <dbReference type="EMBL" id="MBK7413946.1"/>
    </source>
</evidence>
<comment type="similarity">
    <text evidence="2">Belongs to the FliK family.</text>
</comment>
<dbReference type="EMBL" id="JADJMS010000005">
    <property type="protein sequence ID" value="MBK7413946.1"/>
    <property type="molecule type" value="Genomic_DNA"/>
</dbReference>
<dbReference type="CDD" id="cd17470">
    <property type="entry name" value="T3SS_Flik_C"/>
    <property type="match status" value="1"/>
</dbReference>
<dbReference type="AlphaFoldDB" id="A0A935MY07"/>
<name>A0A935MY07_9RHOO</name>
<dbReference type="InterPro" id="IPR001635">
    <property type="entry name" value="Flag_hook_Flik"/>
</dbReference>
<gene>
    <name evidence="6" type="ORF">IPJ38_01330</name>
</gene>
<proteinExistence type="inferred from homology"/>
<dbReference type="InterPro" id="IPR038610">
    <property type="entry name" value="FliK-like_C_sf"/>
</dbReference>